<accession>A0ACC3T053</accession>
<sequence>MDYHNRMNDFKGQPFDSIVEWYLRHESLKDAFCYEYHSWSLAVACRLFSRGLYADCVRFCQQRLEQPPKDLFSPRLTPAYWSARELICSSLRNSRVPDYFKVFHMIYHLYSHAKLKHFAISSSEAAHTVILLHSIIERVEKDNNYIVDFNEIKRETIRFRLSLHLRNLTEFLRYSILKWNKQRNSPITILARCELGTTGDITFDYIYEAAQAMYHSITSRVYTADLLDEFLHAAFTTSVTTNVLVRPDSRARVDMTFPLCWNMTRIPESIGTDVVVTFWKARLWLMCAAAYIHEKRYECAIFKLGAAYGNLDIIWNEIEKDPEPDNVQIKGPSRHAQRPGDKSGSNQSAIPHEVFEELDLVLTTVDLRRHNILGDTVDKEYIHSLMVKTQDMLKKCQLEFRRRVEVRRREMNRE</sequence>
<proteinExistence type="predicted"/>
<evidence type="ECO:0000313" key="1">
    <source>
        <dbReference type="EMBL" id="KAK9237263.1"/>
    </source>
</evidence>
<reference evidence="2" key="1">
    <citation type="journal article" date="2024" name="Front. Bioeng. Biotechnol.">
        <title>Genome-scale model development and genomic sequencing of the oleaginous clade Lipomyces.</title>
        <authorList>
            <person name="Czajka J.J."/>
            <person name="Han Y."/>
            <person name="Kim J."/>
            <person name="Mondo S.J."/>
            <person name="Hofstad B.A."/>
            <person name="Robles A."/>
            <person name="Haridas S."/>
            <person name="Riley R."/>
            <person name="LaButti K."/>
            <person name="Pangilinan J."/>
            <person name="Andreopoulos W."/>
            <person name="Lipzen A."/>
            <person name="Yan J."/>
            <person name="Wang M."/>
            <person name="Ng V."/>
            <person name="Grigoriev I.V."/>
            <person name="Spatafora J.W."/>
            <person name="Magnuson J.K."/>
            <person name="Baker S.E."/>
            <person name="Pomraning K.R."/>
        </authorList>
    </citation>
    <scope>NUCLEOTIDE SEQUENCE [LARGE SCALE GENOMIC DNA]</scope>
    <source>
        <strain evidence="2">CBS 7786</strain>
    </source>
</reference>
<evidence type="ECO:0000313" key="2">
    <source>
        <dbReference type="Proteomes" id="UP001433508"/>
    </source>
</evidence>
<keyword evidence="2" id="KW-1185">Reference proteome</keyword>
<name>A0ACC3T053_LIPKO</name>
<protein>
    <submittedName>
        <fullName evidence="1">Uncharacterized protein</fullName>
    </submittedName>
</protein>
<dbReference type="EMBL" id="MU971371">
    <property type="protein sequence ID" value="KAK9237263.1"/>
    <property type="molecule type" value="Genomic_DNA"/>
</dbReference>
<gene>
    <name evidence="1" type="ORF">V1525DRAFT_404268</name>
</gene>
<comment type="caution">
    <text evidence="1">The sequence shown here is derived from an EMBL/GenBank/DDBJ whole genome shotgun (WGS) entry which is preliminary data.</text>
</comment>
<dbReference type="Proteomes" id="UP001433508">
    <property type="component" value="Unassembled WGS sequence"/>
</dbReference>
<organism evidence="1 2">
    <name type="scientific">Lipomyces kononenkoae</name>
    <name type="common">Yeast</name>
    <dbReference type="NCBI Taxonomy" id="34357"/>
    <lineage>
        <taxon>Eukaryota</taxon>
        <taxon>Fungi</taxon>
        <taxon>Dikarya</taxon>
        <taxon>Ascomycota</taxon>
        <taxon>Saccharomycotina</taxon>
        <taxon>Lipomycetes</taxon>
        <taxon>Lipomycetales</taxon>
        <taxon>Lipomycetaceae</taxon>
        <taxon>Lipomyces</taxon>
    </lineage>
</organism>